<protein>
    <recommendedName>
        <fullName evidence="5">DZIP3-like HEPN domain-containing protein</fullName>
    </recommendedName>
</protein>
<dbReference type="Proteomes" id="UP000596742">
    <property type="component" value="Unassembled WGS sequence"/>
</dbReference>
<dbReference type="SUPFAM" id="SSF52540">
    <property type="entry name" value="P-loop containing nucleoside triphosphate hydrolases"/>
    <property type="match status" value="1"/>
</dbReference>
<dbReference type="InterPro" id="IPR041249">
    <property type="entry name" value="HEPN_DZIP3"/>
</dbReference>
<evidence type="ECO:0000259" key="2">
    <source>
        <dbReference type="Pfam" id="PF20720"/>
    </source>
</evidence>
<evidence type="ECO:0000259" key="1">
    <source>
        <dbReference type="Pfam" id="PF18738"/>
    </source>
</evidence>
<evidence type="ECO:0000313" key="4">
    <source>
        <dbReference type="Proteomes" id="UP000596742"/>
    </source>
</evidence>
<sequence length="500" mass="57360">MAFSKFVQTVLNTHYKYDEKVSGRQDGHVIECRQGPTVSSTNVILEIISHECTNEEVVRQSIENLIAVGKLDSTLKTSATDFTFKIVRGSKPVSSKCFDLSLMINLLRRQMSEPGTFDDLPPKEDISDVAQIARIKYYRNECIAHVSDTDMSEHKFEDLWSDLENAINHLGKGANQFATVVKDALSMKLDNFTCETYTKMVNKDMPLNRRKIDKIELPKSFVKIQEVDKADVLGDKGILILVGNKGSGKSTIGMANIKQYCDRNQAYDFIQLSTTTKSNIQNFDRLGFFRPNSSRRNVVVFLDDLFGRIPSKYAFRDHLMLLKWVNNKKDEFDVKILLTVQAETKECFEELFTNDTLLSTTDILNLDSIINRLDHVDILRGIGINEERAAEYKKQMVRTEENQIGCFALFSLFKKNKELWNELFANPKEAFMKYLSSLLQEGDTENNMYYVILIQVCMTGEILARLSHREKKLMGKIVEVLFNSKLDFENDVSVKRIMAR</sequence>
<feature type="domain" description="DZIP3-like HEPN" evidence="1">
    <location>
        <begin position="89"/>
        <end position="173"/>
    </location>
</feature>
<dbReference type="EMBL" id="UYJE01000087">
    <property type="protein sequence ID" value="VDH89983.1"/>
    <property type="molecule type" value="Genomic_DNA"/>
</dbReference>
<feature type="domain" description="Novel STAND NTPase 3" evidence="2">
    <location>
        <begin position="222"/>
        <end position="340"/>
    </location>
</feature>
<evidence type="ECO:0000313" key="3">
    <source>
        <dbReference type="EMBL" id="VDH89983.1"/>
    </source>
</evidence>
<accession>A0A8B6BFD5</accession>
<dbReference type="Pfam" id="PF20720">
    <property type="entry name" value="nSTAND3"/>
    <property type="match status" value="1"/>
</dbReference>
<evidence type="ECO:0008006" key="5">
    <source>
        <dbReference type="Google" id="ProtNLM"/>
    </source>
</evidence>
<dbReference type="AlphaFoldDB" id="A0A8B6BFD5"/>
<reference evidence="3" key="1">
    <citation type="submission" date="2018-11" db="EMBL/GenBank/DDBJ databases">
        <authorList>
            <person name="Alioto T."/>
            <person name="Alioto T."/>
        </authorList>
    </citation>
    <scope>NUCLEOTIDE SEQUENCE</scope>
</reference>
<dbReference type="InterPro" id="IPR049050">
    <property type="entry name" value="nSTAND3"/>
</dbReference>
<name>A0A8B6BFD5_MYTGA</name>
<dbReference type="Pfam" id="PF18738">
    <property type="entry name" value="HEPN_DZIP3"/>
    <property type="match status" value="1"/>
</dbReference>
<keyword evidence="4" id="KW-1185">Reference proteome</keyword>
<dbReference type="InterPro" id="IPR027417">
    <property type="entry name" value="P-loop_NTPase"/>
</dbReference>
<gene>
    <name evidence="3" type="ORF">MGAL_10B088482</name>
</gene>
<organism evidence="3 4">
    <name type="scientific">Mytilus galloprovincialis</name>
    <name type="common">Mediterranean mussel</name>
    <dbReference type="NCBI Taxonomy" id="29158"/>
    <lineage>
        <taxon>Eukaryota</taxon>
        <taxon>Metazoa</taxon>
        <taxon>Spiralia</taxon>
        <taxon>Lophotrochozoa</taxon>
        <taxon>Mollusca</taxon>
        <taxon>Bivalvia</taxon>
        <taxon>Autobranchia</taxon>
        <taxon>Pteriomorphia</taxon>
        <taxon>Mytilida</taxon>
        <taxon>Mytiloidea</taxon>
        <taxon>Mytilidae</taxon>
        <taxon>Mytilinae</taxon>
        <taxon>Mytilus</taxon>
    </lineage>
</organism>
<comment type="caution">
    <text evidence="3">The sequence shown here is derived from an EMBL/GenBank/DDBJ whole genome shotgun (WGS) entry which is preliminary data.</text>
</comment>
<proteinExistence type="predicted"/>